<proteinExistence type="predicted"/>
<name>A0A2C9XFI4_9ENTE</name>
<dbReference type="AlphaFoldDB" id="A0A2C9XFI4"/>
<evidence type="ECO:0000313" key="1">
    <source>
        <dbReference type="EMBL" id="MEI5995624.1"/>
    </source>
</evidence>
<evidence type="ECO:0000313" key="2">
    <source>
        <dbReference type="EMBL" id="OTO02774.1"/>
    </source>
</evidence>
<organism evidence="2">
    <name type="scientific">Candidatus Enterococcus mansonii</name>
    <dbReference type="NCBI Taxonomy" id="1834181"/>
    <lineage>
        <taxon>Bacteria</taxon>
        <taxon>Bacillati</taxon>
        <taxon>Bacillota</taxon>
        <taxon>Bacilli</taxon>
        <taxon>Lactobacillales</taxon>
        <taxon>Enterococcaceae</taxon>
        <taxon>Enterococcus</taxon>
    </lineage>
</organism>
<protein>
    <submittedName>
        <fullName evidence="2">Uncharacterized protein</fullName>
    </submittedName>
</protein>
<comment type="caution">
    <text evidence="2">The sequence shown here is derived from an EMBL/GenBank/DDBJ whole genome shotgun (WGS) entry which is preliminary data.</text>
</comment>
<sequence>MSKLLLTEEYPRQQNIGTALSTFIDRISQFYGGHINVIDRKPISHTEYFYVEILLFSNGIQVKATLQRDPETFEITATAHREPNYNYLSQINDEEFDFLCHLAILRMAELRPLPGMERSLEEYEQQEAELLNVLVRKLMIVTGQASESVSISR</sequence>
<dbReference type="EMBL" id="NGLE02000002">
    <property type="protein sequence ID" value="MEI5995624.1"/>
    <property type="molecule type" value="Genomic_DNA"/>
</dbReference>
<dbReference type="RefSeq" id="WP_086332007.1">
    <property type="nucleotide sequence ID" value="NZ_NGLE02000002.1"/>
</dbReference>
<keyword evidence="3" id="KW-1185">Reference proteome</keyword>
<dbReference type="STRING" id="1834181.A5880_003170"/>
<reference evidence="2" key="1">
    <citation type="submission" date="2017-05" db="EMBL/GenBank/DDBJ databases">
        <title>The Genome Sequence of Enterococcus sp. 4G2_DIV0659.</title>
        <authorList>
            <consortium name="The Broad Institute Genomics Platform"/>
            <consortium name="The Broad Institute Genomic Center for Infectious Diseases"/>
            <person name="Earl A."/>
            <person name="Manson A."/>
            <person name="Schwartman J."/>
            <person name="Gilmore M."/>
            <person name="Abouelleil A."/>
            <person name="Cao P."/>
            <person name="Chapman S."/>
            <person name="Cusick C."/>
            <person name="Shea T."/>
            <person name="Young S."/>
            <person name="Neafsey D."/>
            <person name="Nusbaum C."/>
            <person name="Birren B."/>
        </authorList>
    </citation>
    <scope>NUCLEOTIDE SEQUENCE [LARGE SCALE GENOMIC DNA]</scope>
    <source>
        <strain evidence="2">4G2_DIV0659</strain>
    </source>
</reference>
<evidence type="ECO:0000313" key="3">
    <source>
        <dbReference type="Proteomes" id="UP000195139"/>
    </source>
</evidence>
<dbReference type="Proteomes" id="UP000195139">
    <property type="component" value="Unassembled WGS sequence"/>
</dbReference>
<reference evidence="1 3" key="2">
    <citation type="submission" date="2018-07" db="EMBL/GenBank/DDBJ databases">
        <title>The Genome Sequence of Enterococcus sp. DIV0659b.</title>
        <authorList>
            <consortium name="The Broad Institute Genomics Platform"/>
            <consortium name="The Broad Institute Genomic Center for Infectious Diseases"/>
            <person name="Earl A."/>
            <person name="Manson A."/>
            <person name="Schwartman J."/>
            <person name="Gilmore M."/>
            <person name="Abouelleil A."/>
            <person name="Cao P."/>
            <person name="Chapman S."/>
            <person name="Cusick C."/>
            <person name="Shea T."/>
            <person name="Young S."/>
            <person name="Neafsey D."/>
            <person name="Nusbaum C."/>
            <person name="Birren B."/>
        </authorList>
    </citation>
    <scope>NUCLEOTIDE SEQUENCE [LARGE SCALE GENOMIC DNA]</scope>
    <source>
        <strain evidence="1 3">4G2_DIV0659</strain>
    </source>
</reference>
<gene>
    <name evidence="2" type="ORF">A5880_003170</name>
    <name evidence="1" type="ORF">A5880_003215</name>
</gene>
<dbReference type="EMBL" id="NGLE01000006">
    <property type="protein sequence ID" value="OTO02774.1"/>
    <property type="molecule type" value="Genomic_DNA"/>
</dbReference>
<accession>A0A2C9XFI4</accession>